<keyword evidence="15" id="KW-1207">Sterol metabolism</keyword>
<dbReference type="Proteomes" id="UP000005237">
    <property type="component" value="Unassembled WGS sequence"/>
</dbReference>
<evidence type="ECO:0000256" key="4">
    <source>
        <dbReference type="ARBA" id="ARBA00022490"/>
    </source>
</evidence>
<dbReference type="GO" id="GO:0005524">
    <property type="term" value="F:ATP binding"/>
    <property type="evidence" value="ECO:0007669"/>
    <property type="project" value="UniProtKB-KW"/>
</dbReference>
<feature type="binding site" evidence="18">
    <location>
        <position position="121"/>
    </location>
    <ligand>
        <name>ATP</name>
        <dbReference type="ChEBI" id="CHEBI:30616"/>
    </ligand>
</feature>
<evidence type="ECO:0000256" key="10">
    <source>
        <dbReference type="ARBA" id="ARBA00022778"/>
    </source>
</evidence>
<evidence type="ECO:0000256" key="15">
    <source>
        <dbReference type="ARBA" id="ARBA00023166"/>
    </source>
</evidence>
<dbReference type="InterPro" id="IPR027417">
    <property type="entry name" value="P-loop_NTPase"/>
</dbReference>
<evidence type="ECO:0000256" key="18">
    <source>
        <dbReference type="PIRSR" id="PIRSR036639-1"/>
    </source>
</evidence>
<evidence type="ECO:0000256" key="14">
    <source>
        <dbReference type="ARBA" id="ARBA00023098"/>
    </source>
</evidence>
<accession>A0A8R1HV19</accession>
<keyword evidence="13" id="KW-0756">Sterol biosynthesis</keyword>
<dbReference type="Gene3D" id="3.40.50.300">
    <property type="entry name" value="P-loop containing nucleotide triphosphate hydrolases"/>
    <property type="match status" value="1"/>
</dbReference>
<evidence type="ECO:0000256" key="13">
    <source>
        <dbReference type="ARBA" id="ARBA00023011"/>
    </source>
</evidence>
<evidence type="ECO:0000256" key="8">
    <source>
        <dbReference type="ARBA" id="ARBA00022741"/>
    </source>
</evidence>
<dbReference type="InterPro" id="IPR005919">
    <property type="entry name" value="Pmev_kin_anim"/>
</dbReference>
<dbReference type="PANTHER" id="PTHR13101:SF1">
    <property type="entry name" value="PHOSPHOMEVALONATE KINASE"/>
    <property type="match status" value="1"/>
</dbReference>
<dbReference type="GO" id="GO:0005829">
    <property type="term" value="C:cytosol"/>
    <property type="evidence" value="ECO:0007669"/>
    <property type="project" value="UniProtKB-SubCell"/>
</dbReference>
<dbReference type="AlphaFoldDB" id="A0A8R1HV19"/>
<keyword evidence="5" id="KW-0444">Lipid biosynthesis</keyword>
<evidence type="ECO:0000256" key="12">
    <source>
        <dbReference type="ARBA" id="ARBA00022955"/>
    </source>
</evidence>
<evidence type="ECO:0000256" key="1">
    <source>
        <dbReference type="ARBA" id="ARBA00004514"/>
    </source>
</evidence>
<keyword evidence="9" id="KW-0418">Kinase</keyword>
<keyword evidence="20" id="KW-1185">Reference proteome</keyword>
<keyword evidence="8 18" id="KW-0547">Nucleotide-binding</keyword>
<evidence type="ECO:0000256" key="17">
    <source>
        <dbReference type="ARBA" id="ARBA00034549"/>
    </source>
</evidence>
<feature type="binding site" evidence="18">
    <location>
        <begin position="11"/>
        <end position="17"/>
    </location>
    <ligand>
        <name>ATP</name>
        <dbReference type="ChEBI" id="CHEBI:30616"/>
    </ligand>
</feature>
<name>A0A8R1HV19_CAEJA</name>
<evidence type="ECO:0000256" key="9">
    <source>
        <dbReference type="ARBA" id="ARBA00022777"/>
    </source>
</evidence>
<dbReference type="PIRSF" id="PIRSF036639">
    <property type="entry name" value="PMK_anim"/>
    <property type="match status" value="1"/>
</dbReference>
<comment type="subcellular location">
    <subcellularLocation>
        <location evidence="1">Cytoplasm</location>
        <location evidence="1">Cytosol</location>
    </subcellularLocation>
</comment>
<evidence type="ECO:0000256" key="2">
    <source>
        <dbReference type="ARBA" id="ARBA00005017"/>
    </source>
</evidence>
<keyword evidence="10" id="KW-0152">Cholesterol biosynthesis</keyword>
<evidence type="ECO:0000313" key="20">
    <source>
        <dbReference type="Proteomes" id="UP000005237"/>
    </source>
</evidence>
<protein>
    <recommendedName>
        <fullName evidence="17">Phosphomevalonate kinase</fullName>
        <ecNumber evidence="3">2.7.4.2</ecNumber>
    </recommendedName>
</protein>
<dbReference type="GO" id="GO:0006695">
    <property type="term" value="P:cholesterol biosynthetic process"/>
    <property type="evidence" value="ECO:0007669"/>
    <property type="project" value="UniProtKB-KW"/>
</dbReference>
<keyword evidence="14" id="KW-0443">Lipid metabolism</keyword>
<sequence length="181" mass="20681">MPKCVVAISGKRKSGKDYCTKILKQALENRQVAVAVTGISNSLKMEFAKIHGLDYAELLTDGPYKEKYRREMIKAAINPFISTDVVIVSDCRRPSDYRFFTENYSTLTVRVETSDEHRHERGFKFVDGVDDADSECALDLHNFDAVLRNLTGEDLTPQVERIMDIVFEILDKEKKKNIVNK</sequence>
<keyword evidence="16" id="KW-0753">Steroid metabolism</keyword>
<evidence type="ECO:0000256" key="11">
    <source>
        <dbReference type="ARBA" id="ARBA00022840"/>
    </source>
</evidence>
<feature type="binding site" evidence="18">
    <location>
        <position position="149"/>
    </location>
    <ligand>
        <name>substrate</name>
    </ligand>
</feature>
<reference evidence="20" key="1">
    <citation type="submission" date="2010-08" db="EMBL/GenBank/DDBJ databases">
        <authorList>
            <consortium name="Caenorhabditis japonica Sequencing Consortium"/>
            <person name="Wilson R.K."/>
        </authorList>
    </citation>
    <scope>NUCLEOTIDE SEQUENCE [LARGE SCALE GENOMIC DNA]</scope>
    <source>
        <strain evidence="20">DF5081</strain>
    </source>
</reference>
<dbReference type="EnsemblMetazoa" id="CJA09539.1">
    <property type="protein sequence ID" value="CJA09539.1"/>
    <property type="gene ID" value="WBGene00128744"/>
</dbReference>
<dbReference type="EC" id="2.7.4.2" evidence="3"/>
<feature type="binding site" evidence="18">
    <location>
        <position position="158"/>
    </location>
    <ligand>
        <name>ATP</name>
        <dbReference type="ChEBI" id="CHEBI:30616"/>
    </ligand>
</feature>
<dbReference type="Pfam" id="PF04275">
    <property type="entry name" value="P-mevalo_kinase"/>
    <property type="match status" value="1"/>
</dbReference>
<dbReference type="GO" id="GO:0019287">
    <property type="term" value="P:isopentenyl diphosphate biosynthetic process, mevalonate pathway"/>
    <property type="evidence" value="ECO:0007669"/>
    <property type="project" value="TreeGrafter"/>
</dbReference>
<keyword evidence="6" id="KW-0153">Cholesterol metabolism</keyword>
<keyword evidence="7" id="KW-0808">Transferase</keyword>
<organism evidence="19 20">
    <name type="scientific">Caenorhabditis japonica</name>
    <dbReference type="NCBI Taxonomy" id="281687"/>
    <lineage>
        <taxon>Eukaryota</taxon>
        <taxon>Metazoa</taxon>
        <taxon>Ecdysozoa</taxon>
        <taxon>Nematoda</taxon>
        <taxon>Chromadorea</taxon>
        <taxon>Rhabditida</taxon>
        <taxon>Rhabditina</taxon>
        <taxon>Rhabditomorpha</taxon>
        <taxon>Rhabditoidea</taxon>
        <taxon>Rhabditidae</taxon>
        <taxon>Peloderinae</taxon>
        <taxon>Caenorhabditis</taxon>
    </lineage>
</organism>
<dbReference type="SUPFAM" id="SSF52540">
    <property type="entry name" value="P-loop containing nucleoside triphosphate hydrolases"/>
    <property type="match status" value="1"/>
</dbReference>
<evidence type="ECO:0000313" key="19">
    <source>
        <dbReference type="EnsemblMetazoa" id="CJA09539.1"/>
    </source>
</evidence>
<evidence type="ECO:0000256" key="7">
    <source>
        <dbReference type="ARBA" id="ARBA00022679"/>
    </source>
</evidence>
<evidence type="ECO:0000256" key="3">
    <source>
        <dbReference type="ARBA" id="ARBA00012958"/>
    </source>
</evidence>
<dbReference type="PANTHER" id="PTHR13101">
    <property type="entry name" value="PHOSPHOMEVALONATE KINASE"/>
    <property type="match status" value="1"/>
</dbReference>
<evidence type="ECO:0000256" key="6">
    <source>
        <dbReference type="ARBA" id="ARBA00022548"/>
    </source>
</evidence>
<evidence type="ECO:0000256" key="16">
    <source>
        <dbReference type="ARBA" id="ARBA00023221"/>
    </source>
</evidence>
<reference evidence="19" key="2">
    <citation type="submission" date="2022-06" db="UniProtKB">
        <authorList>
            <consortium name="EnsemblMetazoa"/>
        </authorList>
    </citation>
    <scope>IDENTIFICATION</scope>
    <source>
        <strain evidence="19">DF5081</strain>
    </source>
</reference>
<evidence type="ECO:0000256" key="5">
    <source>
        <dbReference type="ARBA" id="ARBA00022516"/>
    </source>
</evidence>
<keyword evidence="11 18" id="KW-0067">ATP-binding</keyword>
<comment type="pathway">
    <text evidence="2">Isoprenoid biosynthesis; isopentenyl diphosphate biosynthesis via mevalonate pathway; isopentenyl diphosphate from (R)-mevalonate: step 2/3.</text>
</comment>
<keyword evidence="4" id="KW-0963">Cytoplasm</keyword>
<dbReference type="GO" id="GO:0004631">
    <property type="term" value="F:phosphomevalonate kinase activity"/>
    <property type="evidence" value="ECO:0007669"/>
    <property type="project" value="UniProtKB-EC"/>
</dbReference>
<keyword evidence="12" id="KW-0752">Steroid biosynthesis</keyword>
<proteinExistence type="predicted"/>